<keyword evidence="7" id="KW-1185">Reference proteome</keyword>
<dbReference type="EMBL" id="MU001936">
    <property type="protein sequence ID" value="KAF2793247.1"/>
    <property type="molecule type" value="Genomic_DNA"/>
</dbReference>
<dbReference type="SUPFAM" id="SSF56176">
    <property type="entry name" value="FAD-binding/transporter-associated domain-like"/>
    <property type="match status" value="1"/>
</dbReference>
<dbReference type="Gene3D" id="3.30.465.10">
    <property type="match status" value="1"/>
</dbReference>
<sequence length="471" mass="50079">MAVPSTSCCGQLGTITGLDVAFPNSTAYAATERAYWSLQEGSLTPSCIVKPTNSQDVIAIISKIVSNGDCQFAIKGQGHAPAAGFANIDNGVLVDMTGLSSISVNGDGSRISVGAGASWLEVYSFLDPMNKTVAGGRNGAVGVGGLTVGGGISYFSPQTGFTCDSVLNFEVVLASGLRINANSTSHLDLFRALKGGVNNFGVVTRFDFSTIPIGDILAGNVAHDISQRHNVFEALANIADAPTYDSHASIVTSLIFSSMTKAWTLRSTPIYTKPDPNPPVYQQLFAIPNITNTMQLTQLHVLANETATPQTNLLFYTTTHGISAELIDRVFDICNSSFYSFDVPGSVRWLISFEPLPTVIVAHGAGRNSLGTSAKDGNAMVLLFTAIWTDSAQSSRIHSKAAGVMADIDFAAREMGLLHKFRYANYAEASQRPIASYGAENVAFLRKVAHKYDPSSVFQKRVPGGFKLGYS</sequence>
<evidence type="ECO:0000256" key="1">
    <source>
        <dbReference type="ARBA" id="ARBA00005466"/>
    </source>
</evidence>
<evidence type="ECO:0000256" key="3">
    <source>
        <dbReference type="ARBA" id="ARBA00022827"/>
    </source>
</evidence>
<keyword evidence="3" id="KW-0274">FAD</keyword>
<dbReference type="InterPro" id="IPR016166">
    <property type="entry name" value="FAD-bd_PCMH"/>
</dbReference>
<evidence type="ECO:0000256" key="2">
    <source>
        <dbReference type="ARBA" id="ARBA00022630"/>
    </source>
</evidence>
<evidence type="ECO:0000259" key="5">
    <source>
        <dbReference type="PROSITE" id="PS51387"/>
    </source>
</evidence>
<evidence type="ECO:0000256" key="4">
    <source>
        <dbReference type="ARBA" id="ARBA00023002"/>
    </source>
</evidence>
<evidence type="ECO:0000313" key="7">
    <source>
        <dbReference type="Proteomes" id="UP000799757"/>
    </source>
</evidence>
<dbReference type="PROSITE" id="PS51387">
    <property type="entry name" value="FAD_PCMH"/>
    <property type="match status" value="1"/>
</dbReference>
<dbReference type="PANTHER" id="PTHR42973:SF22">
    <property type="entry name" value="FAD-BINDING PCMH-TYPE DOMAIN-CONTAINING PROTEIN-RELATED"/>
    <property type="match status" value="1"/>
</dbReference>
<dbReference type="GO" id="GO:0016491">
    <property type="term" value="F:oxidoreductase activity"/>
    <property type="evidence" value="ECO:0007669"/>
    <property type="project" value="UniProtKB-KW"/>
</dbReference>
<gene>
    <name evidence="6" type="ORF">K505DRAFT_375469</name>
</gene>
<proteinExistence type="inferred from homology"/>
<organism evidence="6 7">
    <name type="scientific">Melanomma pulvis-pyrius CBS 109.77</name>
    <dbReference type="NCBI Taxonomy" id="1314802"/>
    <lineage>
        <taxon>Eukaryota</taxon>
        <taxon>Fungi</taxon>
        <taxon>Dikarya</taxon>
        <taxon>Ascomycota</taxon>
        <taxon>Pezizomycotina</taxon>
        <taxon>Dothideomycetes</taxon>
        <taxon>Pleosporomycetidae</taxon>
        <taxon>Pleosporales</taxon>
        <taxon>Melanommataceae</taxon>
        <taxon>Melanomma</taxon>
    </lineage>
</organism>
<name>A0A6A6XC23_9PLEO</name>
<feature type="domain" description="FAD-binding PCMH-type" evidence="5">
    <location>
        <begin position="41"/>
        <end position="213"/>
    </location>
</feature>
<dbReference type="InterPro" id="IPR006094">
    <property type="entry name" value="Oxid_FAD_bind_N"/>
</dbReference>
<dbReference type="PANTHER" id="PTHR42973">
    <property type="entry name" value="BINDING OXIDOREDUCTASE, PUTATIVE (AFU_ORTHOLOGUE AFUA_1G17690)-RELATED"/>
    <property type="match status" value="1"/>
</dbReference>
<keyword evidence="4" id="KW-0560">Oxidoreductase</keyword>
<keyword evidence="2" id="KW-0285">Flavoprotein</keyword>
<reference evidence="6" key="1">
    <citation type="journal article" date="2020" name="Stud. Mycol.">
        <title>101 Dothideomycetes genomes: a test case for predicting lifestyles and emergence of pathogens.</title>
        <authorList>
            <person name="Haridas S."/>
            <person name="Albert R."/>
            <person name="Binder M."/>
            <person name="Bloem J."/>
            <person name="Labutti K."/>
            <person name="Salamov A."/>
            <person name="Andreopoulos B."/>
            <person name="Baker S."/>
            <person name="Barry K."/>
            <person name="Bills G."/>
            <person name="Bluhm B."/>
            <person name="Cannon C."/>
            <person name="Castanera R."/>
            <person name="Culley D."/>
            <person name="Daum C."/>
            <person name="Ezra D."/>
            <person name="Gonzalez J."/>
            <person name="Henrissat B."/>
            <person name="Kuo A."/>
            <person name="Liang C."/>
            <person name="Lipzen A."/>
            <person name="Lutzoni F."/>
            <person name="Magnuson J."/>
            <person name="Mondo S."/>
            <person name="Nolan M."/>
            <person name="Ohm R."/>
            <person name="Pangilinan J."/>
            <person name="Park H.-J."/>
            <person name="Ramirez L."/>
            <person name="Alfaro M."/>
            <person name="Sun H."/>
            <person name="Tritt A."/>
            <person name="Yoshinaga Y."/>
            <person name="Zwiers L.-H."/>
            <person name="Turgeon B."/>
            <person name="Goodwin S."/>
            <person name="Spatafora J."/>
            <person name="Crous P."/>
            <person name="Grigoriev I."/>
        </authorList>
    </citation>
    <scope>NUCLEOTIDE SEQUENCE</scope>
    <source>
        <strain evidence="6">CBS 109.77</strain>
    </source>
</reference>
<dbReference type="OrthoDB" id="2151789at2759"/>
<accession>A0A6A6XC23</accession>
<comment type="similarity">
    <text evidence="1">Belongs to the oxygen-dependent FAD-linked oxidoreductase family.</text>
</comment>
<dbReference type="AlphaFoldDB" id="A0A6A6XC23"/>
<dbReference type="InterPro" id="IPR050416">
    <property type="entry name" value="FAD-linked_Oxidoreductase"/>
</dbReference>
<evidence type="ECO:0000313" key="6">
    <source>
        <dbReference type="EMBL" id="KAF2793247.1"/>
    </source>
</evidence>
<dbReference type="InterPro" id="IPR036318">
    <property type="entry name" value="FAD-bd_PCMH-like_sf"/>
</dbReference>
<protein>
    <submittedName>
        <fullName evidence="6">FAD-binding domain-containing protein</fullName>
    </submittedName>
</protein>
<dbReference type="InterPro" id="IPR016169">
    <property type="entry name" value="FAD-bd_PCMH_sub2"/>
</dbReference>
<dbReference type="Proteomes" id="UP000799757">
    <property type="component" value="Unassembled WGS sequence"/>
</dbReference>
<dbReference type="Pfam" id="PF01565">
    <property type="entry name" value="FAD_binding_4"/>
    <property type="match status" value="1"/>
</dbReference>
<dbReference type="GO" id="GO:0071949">
    <property type="term" value="F:FAD binding"/>
    <property type="evidence" value="ECO:0007669"/>
    <property type="project" value="InterPro"/>
</dbReference>